<dbReference type="Pfam" id="PF16220">
    <property type="entry name" value="DUF4880"/>
    <property type="match status" value="1"/>
</dbReference>
<keyword evidence="1 4" id="KW-0812">Transmembrane</keyword>
<dbReference type="RefSeq" id="WP_183618949.1">
    <property type="nucleotide sequence ID" value="NZ_JACIDY010000017.1"/>
</dbReference>
<evidence type="ECO:0000256" key="1">
    <source>
        <dbReference type="SAM" id="Phobius"/>
    </source>
</evidence>
<keyword evidence="1" id="KW-0472">Membrane</keyword>
<dbReference type="PIRSF" id="PIRSF018266">
    <property type="entry name" value="FecR"/>
    <property type="match status" value="1"/>
</dbReference>
<evidence type="ECO:0000259" key="3">
    <source>
        <dbReference type="Pfam" id="PF16220"/>
    </source>
</evidence>
<evidence type="ECO:0000313" key="5">
    <source>
        <dbReference type="Proteomes" id="UP000561459"/>
    </source>
</evidence>
<dbReference type="PANTHER" id="PTHR30273">
    <property type="entry name" value="PERIPLASMIC SIGNAL SENSOR AND SIGMA FACTOR ACTIVATOR FECR-RELATED"/>
    <property type="match status" value="1"/>
</dbReference>
<keyword evidence="5" id="KW-1185">Reference proteome</keyword>
<organism evidence="4 5">
    <name type="scientific">Novosphingobium fluoreni</name>
    <dbReference type="NCBI Taxonomy" id="1391222"/>
    <lineage>
        <taxon>Bacteria</taxon>
        <taxon>Pseudomonadati</taxon>
        <taxon>Pseudomonadota</taxon>
        <taxon>Alphaproteobacteria</taxon>
        <taxon>Sphingomonadales</taxon>
        <taxon>Sphingomonadaceae</taxon>
        <taxon>Novosphingobium</taxon>
    </lineage>
</organism>
<comment type="caution">
    <text evidence="4">The sequence shown here is derived from an EMBL/GenBank/DDBJ whole genome shotgun (WGS) entry which is preliminary data.</text>
</comment>
<evidence type="ECO:0000313" key="4">
    <source>
        <dbReference type="EMBL" id="MBB3941750.1"/>
    </source>
</evidence>
<keyword evidence="1" id="KW-1133">Transmembrane helix</keyword>
<gene>
    <name evidence="4" type="ORF">GGR39_003431</name>
</gene>
<dbReference type="EMBL" id="JACIDY010000017">
    <property type="protein sequence ID" value="MBB3941750.1"/>
    <property type="molecule type" value="Genomic_DNA"/>
</dbReference>
<dbReference type="InterPro" id="IPR032623">
    <property type="entry name" value="FecR_N"/>
</dbReference>
<feature type="domain" description="FecR N-terminal" evidence="3">
    <location>
        <begin position="14"/>
        <end position="52"/>
    </location>
</feature>
<proteinExistence type="predicted"/>
<feature type="domain" description="FecR protein" evidence="2">
    <location>
        <begin position="126"/>
        <end position="217"/>
    </location>
</feature>
<dbReference type="PANTHER" id="PTHR30273:SF2">
    <property type="entry name" value="PROTEIN FECR"/>
    <property type="match status" value="1"/>
</dbReference>
<reference evidence="4 5" key="1">
    <citation type="submission" date="2020-08" db="EMBL/GenBank/DDBJ databases">
        <title>Genomic Encyclopedia of Type Strains, Phase IV (KMG-IV): sequencing the most valuable type-strain genomes for metagenomic binning, comparative biology and taxonomic classification.</title>
        <authorList>
            <person name="Goeker M."/>
        </authorList>
    </citation>
    <scope>NUCLEOTIDE SEQUENCE [LARGE SCALE GENOMIC DNA]</scope>
    <source>
        <strain evidence="4 5">DSM 27568</strain>
    </source>
</reference>
<dbReference type="AlphaFoldDB" id="A0A7W6C414"/>
<feature type="transmembrane region" description="Helical" evidence="1">
    <location>
        <begin position="93"/>
        <end position="117"/>
    </location>
</feature>
<dbReference type="Pfam" id="PF04773">
    <property type="entry name" value="FecR"/>
    <property type="match status" value="1"/>
</dbReference>
<dbReference type="InterPro" id="IPR006860">
    <property type="entry name" value="FecR"/>
</dbReference>
<dbReference type="InterPro" id="IPR012373">
    <property type="entry name" value="Ferrdict_sens_TM"/>
</dbReference>
<accession>A0A7W6C414</accession>
<dbReference type="Gene3D" id="2.60.120.1440">
    <property type="match status" value="1"/>
</dbReference>
<dbReference type="Proteomes" id="UP000561459">
    <property type="component" value="Unassembled WGS sequence"/>
</dbReference>
<sequence>MTRQTRTRRQALRDEAAGWFALMRGPDAELSRPAFETWLAADPLHRDAFNRIGETFSLGKGLKLLPDAKSGAFSGVTVASAPRSLTTVVRRAAIAMVLVIGIVSATTLLLHNLGAFVSAPPAQQRVLATARGEVRDFALADGSRLTLDTDSDVSVSFSAARRDLALTRGRARFAVAHEARPFVVAAAGNLVIARGTVFDITLGAHRTAVVDLIEGAVDVRSSVAPQARRPGEASATRQSAATRLTAGHSLALGTAQVRPSPRLPASRDWPDGLRDFRAVRLGDLVGEANRYAGKPIVLASPDLAGLQVSGTFGIRDTERLAGNLAELLGLAVRHNGEALVLVRR</sequence>
<protein>
    <submittedName>
        <fullName evidence="4">Transmembrane sensor</fullName>
    </submittedName>
</protein>
<dbReference type="GO" id="GO:0016989">
    <property type="term" value="F:sigma factor antagonist activity"/>
    <property type="evidence" value="ECO:0007669"/>
    <property type="project" value="TreeGrafter"/>
</dbReference>
<name>A0A7W6C414_9SPHN</name>
<evidence type="ECO:0000259" key="2">
    <source>
        <dbReference type="Pfam" id="PF04773"/>
    </source>
</evidence>